<dbReference type="InterPro" id="IPR040256">
    <property type="entry name" value="At4g02000-like"/>
</dbReference>
<gene>
    <name evidence="1" type="ORF">Ahy_B03g065392</name>
</gene>
<evidence type="ECO:0000313" key="2">
    <source>
        <dbReference type="Proteomes" id="UP000289738"/>
    </source>
</evidence>
<protein>
    <recommendedName>
        <fullName evidence="3">Zinc knuckle CX2CX4HX4C domain-containing protein</fullName>
    </recommendedName>
</protein>
<dbReference type="AlphaFoldDB" id="A0A445A1M3"/>
<dbReference type="PANTHER" id="PTHR31286:SF99">
    <property type="entry name" value="DUF4283 DOMAIN-CONTAINING PROTEIN"/>
    <property type="match status" value="1"/>
</dbReference>
<organism evidence="1 2">
    <name type="scientific">Arachis hypogaea</name>
    <name type="common">Peanut</name>
    <dbReference type="NCBI Taxonomy" id="3818"/>
    <lineage>
        <taxon>Eukaryota</taxon>
        <taxon>Viridiplantae</taxon>
        <taxon>Streptophyta</taxon>
        <taxon>Embryophyta</taxon>
        <taxon>Tracheophyta</taxon>
        <taxon>Spermatophyta</taxon>
        <taxon>Magnoliopsida</taxon>
        <taxon>eudicotyledons</taxon>
        <taxon>Gunneridae</taxon>
        <taxon>Pentapetalae</taxon>
        <taxon>rosids</taxon>
        <taxon>fabids</taxon>
        <taxon>Fabales</taxon>
        <taxon>Fabaceae</taxon>
        <taxon>Papilionoideae</taxon>
        <taxon>50 kb inversion clade</taxon>
        <taxon>dalbergioids sensu lato</taxon>
        <taxon>Dalbergieae</taxon>
        <taxon>Pterocarpus clade</taxon>
        <taxon>Arachis</taxon>
    </lineage>
</organism>
<dbReference type="PANTHER" id="PTHR31286">
    <property type="entry name" value="GLYCINE-RICH CELL WALL STRUCTURAL PROTEIN 1.8-LIKE"/>
    <property type="match status" value="1"/>
</dbReference>
<reference evidence="1 2" key="1">
    <citation type="submission" date="2019-01" db="EMBL/GenBank/DDBJ databases">
        <title>Sequencing of cultivated peanut Arachis hypogaea provides insights into genome evolution and oil improvement.</title>
        <authorList>
            <person name="Chen X."/>
        </authorList>
    </citation>
    <scope>NUCLEOTIDE SEQUENCE [LARGE SCALE GENOMIC DNA]</scope>
    <source>
        <strain evidence="2">cv. Fuhuasheng</strain>
        <tissue evidence="1">Leaves</tissue>
    </source>
</reference>
<proteinExistence type="predicted"/>
<dbReference type="Proteomes" id="UP000289738">
    <property type="component" value="Chromosome B03"/>
</dbReference>
<keyword evidence="2" id="KW-1185">Reference proteome</keyword>
<evidence type="ECO:0008006" key="3">
    <source>
        <dbReference type="Google" id="ProtNLM"/>
    </source>
</evidence>
<accession>A0A445A1M3</accession>
<evidence type="ECO:0000313" key="1">
    <source>
        <dbReference type="EMBL" id="RYR20285.1"/>
    </source>
</evidence>
<dbReference type="EMBL" id="SDMP01000013">
    <property type="protein sequence ID" value="RYR20285.1"/>
    <property type="molecule type" value="Genomic_DNA"/>
</dbReference>
<name>A0A445A1M3_ARAHY</name>
<comment type="caution">
    <text evidence="1">The sequence shown here is derived from an EMBL/GenBank/DDBJ whole genome shotgun (WGS) entry which is preliminary data.</text>
</comment>
<sequence>MIIILHQIRNIHLTRRIFSLNVDQDVVEENEDVTHTNTTQIEAMQEDYSYALCFVWRTLDDSCALVNCSEVETFLSYIRERNKKDCSLNSYTNFSIKLYNYHFLWKIGSIDAMLKIDKATLVHLRKNFARIYVELNLCKKLISKISNPRTTLNIEYQGLHLICFNCELYGHHFDLYGEASFNDEDYCGKATAGKNVVTKENQIMVINDKEEVNPE</sequence>